<organism evidence="13 14">
    <name type="scientific">Hypsibius exemplaris</name>
    <name type="common">Freshwater tardigrade</name>
    <dbReference type="NCBI Taxonomy" id="2072580"/>
    <lineage>
        <taxon>Eukaryota</taxon>
        <taxon>Metazoa</taxon>
        <taxon>Ecdysozoa</taxon>
        <taxon>Tardigrada</taxon>
        <taxon>Eutardigrada</taxon>
        <taxon>Parachela</taxon>
        <taxon>Hypsibioidea</taxon>
        <taxon>Hypsibiidae</taxon>
        <taxon>Hypsibius</taxon>
    </lineage>
</organism>
<gene>
    <name evidence="13" type="ORF">BV898_01586</name>
</gene>
<dbReference type="GO" id="GO:0051603">
    <property type="term" value="P:proteolysis involved in protein catabolic process"/>
    <property type="evidence" value="ECO:0007669"/>
    <property type="project" value="TreeGrafter"/>
</dbReference>
<feature type="domain" description="Peptidase M16 middle/third" evidence="11">
    <location>
        <begin position="435"/>
        <end position="720"/>
    </location>
</feature>
<evidence type="ECO:0000259" key="9">
    <source>
        <dbReference type="Pfam" id="PF00675"/>
    </source>
</evidence>
<dbReference type="InterPro" id="IPR001431">
    <property type="entry name" value="Pept_M16_Zn_BS"/>
</dbReference>
<protein>
    <submittedName>
        <fullName evidence="13">Insulin-degrading enzyme</fullName>
    </submittedName>
</protein>
<dbReference type="InterPro" id="IPR050626">
    <property type="entry name" value="Peptidase_M16"/>
</dbReference>
<dbReference type="OrthoDB" id="952271at2759"/>
<feature type="compositionally biased region" description="Acidic residues" evidence="8">
    <location>
        <begin position="992"/>
        <end position="1009"/>
    </location>
</feature>
<dbReference type="GO" id="GO:0005739">
    <property type="term" value="C:mitochondrion"/>
    <property type="evidence" value="ECO:0007669"/>
    <property type="project" value="TreeGrafter"/>
</dbReference>
<feature type="region of interest" description="Disordered" evidence="8">
    <location>
        <begin position="197"/>
        <end position="228"/>
    </location>
</feature>
<dbReference type="FunFam" id="3.30.830.10:FF:000005">
    <property type="entry name" value="nardilysin isoform X1"/>
    <property type="match status" value="1"/>
</dbReference>
<dbReference type="Gene3D" id="3.30.830.10">
    <property type="entry name" value="Metalloenzyme, LuxS/M16 peptidase-like"/>
    <property type="match status" value="4"/>
</dbReference>
<evidence type="ECO:0000256" key="7">
    <source>
        <dbReference type="RuleBase" id="RU004447"/>
    </source>
</evidence>
<dbReference type="Pfam" id="PF22456">
    <property type="entry name" value="PqqF-like_C_4"/>
    <property type="match status" value="1"/>
</dbReference>
<dbReference type="InterPro" id="IPR011249">
    <property type="entry name" value="Metalloenz_LuxS/M16"/>
</dbReference>
<comment type="similarity">
    <text evidence="1 7">Belongs to the peptidase M16 family.</text>
</comment>
<dbReference type="Pfam" id="PF00675">
    <property type="entry name" value="Peptidase_M16"/>
    <property type="match status" value="1"/>
</dbReference>
<keyword evidence="4" id="KW-0378">Hydrolase</keyword>
<dbReference type="GO" id="GO:0046872">
    <property type="term" value="F:metal ion binding"/>
    <property type="evidence" value="ECO:0007669"/>
    <property type="project" value="UniProtKB-KW"/>
</dbReference>
<evidence type="ECO:0000256" key="4">
    <source>
        <dbReference type="ARBA" id="ARBA00022801"/>
    </source>
</evidence>
<dbReference type="PANTHER" id="PTHR43690:SF18">
    <property type="entry name" value="INSULIN-DEGRADING ENZYME-RELATED"/>
    <property type="match status" value="1"/>
</dbReference>
<evidence type="ECO:0000256" key="2">
    <source>
        <dbReference type="ARBA" id="ARBA00022670"/>
    </source>
</evidence>
<dbReference type="Pfam" id="PF16187">
    <property type="entry name" value="Peptidase_M16_M"/>
    <property type="match status" value="1"/>
</dbReference>
<name>A0A1W0XAU2_HYPEX</name>
<dbReference type="EMBL" id="MTYJ01000006">
    <property type="protein sequence ID" value="OQV24524.1"/>
    <property type="molecule type" value="Genomic_DNA"/>
</dbReference>
<dbReference type="Pfam" id="PF05193">
    <property type="entry name" value="Peptidase_M16_C"/>
    <property type="match status" value="1"/>
</dbReference>
<evidence type="ECO:0000256" key="1">
    <source>
        <dbReference type="ARBA" id="ARBA00007261"/>
    </source>
</evidence>
<dbReference type="GO" id="GO:0004222">
    <property type="term" value="F:metalloendopeptidase activity"/>
    <property type="evidence" value="ECO:0007669"/>
    <property type="project" value="InterPro"/>
</dbReference>
<evidence type="ECO:0000256" key="8">
    <source>
        <dbReference type="SAM" id="MobiDB-lite"/>
    </source>
</evidence>
<feature type="domain" description="Peptidase M16 C-terminal" evidence="10">
    <location>
        <begin position="251"/>
        <end position="428"/>
    </location>
</feature>
<dbReference type="SUPFAM" id="SSF63411">
    <property type="entry name" value="LuxS/MPP-like metallohydrolase"/>
    <property type="match status" value="4"/>
</dbReference>
<evidence type="ECO:0000259" key="10">
    <source>
        <dbReference type="Pfam" id="PF05193"/>
    </source>
</evidence>
<evidence type="ECO:0000256" key="5">
    <source>
        <dbReference type="ARBA" id="ARBA00022833"/>
    </source>
</evidence>
<keyword evidence="5" id="KW-0862">Zinc</keyword>
<reference evidence="14" key="1">
    <citation type="submission" date="2017-01" db="EMBL/GenBank/DDBJ databases">
        <title>Comparative genomics of anhydrobiosis in the tardigrade Hypsibius dujardini.</title>
        <authorList>
            <person name="Yoshida Y."/>
            <person name="Koutsovoulos G."/>
            <person name="Laetsch D."/>
            <person name="Stevens L."/>
            <person name="Kumar S."/>
            <person name="Horikawa D."/>
            <person name="Ishino K."/>
            <person name="Komine S."/>
            <person name="Tomita M."/>
            <person name="Blaxter M."/>
            <person name="Arakawa K."/>
        </authorList>
    </citation>
    <scope>NUCLEOTIDE SEQUENCE [LARGE SCALE GENOMIC DNA]</scope>
    <source>
        <strain evidence="14">Z151</strain>
    </source>
</reference>
<dbReference type="GO" id="GO:0005829">
    <property type="term" value="C:cytosol"/>
    <property type="evidence" value="ECO:0007669"/>
    <property type="project" value="TreeGrafter"/>
</dbReference>
<evidence type="ECO:0000259" key="11">
    <source>
        <dbReference type="Pfam" id="PF16187"/>
    </source>
</evidence>
<proteinExistence type="inferred from homology"/>
<evidence type="ECO:0000256" key="6">
    <source>
        <dbReference type="ARBA" id="ARBA00023049"/>
    </source>
</evidence>
<feature type="domain" description="Coenzyme PQQ synthesis protein F-like C-terminal lobe" evidence="12">
    <location>
        <begin position="825"/>
        <end position="923"/>
    </location>
</feature>
<keyword evidence="6" id="KW-0482">Metalloprotease</keyword>
<evidence type="ECO:0000313" key="13">
    <source>
        <dbReference type="EMBL" id="OQV24524.1"/>
    </source>
</evidence>
<keyword evidence="3" id="KW-0479">Metal-binding</keyword>
<dbReference type="InterPro" id="IPR054734">
    <property type="entry name" value="PqqF-like_C_4"/>
</dbReference>
<dbReference type="InterPro" id="IPR032632">
    <property type="entry name" value="Peptidase_M16_M"/>
</dbReference>
<evidence type="ECO:0000313" key="14">
    <source>
        <dbReference type="Proteomes" id="UP000192578"/>
    </source>
</evidence>
<dbReference type="InterPro" id="IPR011765">
    <property type="entry name" value="Pept_M16_N"/>
</dbReference>
<feature type="region of interest" description="Disordered" evidence="8">
    <location>
        <begin position="981"/>
        <end position="1028"/>
    </location>
</feature>
<dbReference type="Proteomes" id="UP000192578">
    <property type="component" value="Unassembled WGS sequence"/>
</dbReference>
<dbReference type="InterPro" id="IPR007863">
    <property type="entry name" value="Peptidase_M16_C"/>
</dbReference>
<evidence type="ECO:0000256" key="3">
    <source>
        <dbReference type="ARBA" id="ARBA00022723"/>
    </source>
</evidence>
<sequence>MSELIIGNFISCLLGTAASPHGMQLLSRCIGILIRLHPHCIISGRRMVNTVASELPSVVIKNAIENIPKSPQDSRGYRGLVLGNDLKVLLISDPATEKAAAALDVHIGCMMDPWKLQGLAHFLEHMLFMGTEKYPEENAFEKYVSEHGGQYNAYTCEEHTNYHFDVAADYLETSLDRFAQFFIAPLLTESSTEREVNAVNSEHENNLTSDSRRLDHLSRTTGDPKHDFNKFGTGSKATLWFNPLKEGVRVREELLKFHDTYYSSNIMCLVVIGKESLDALTEMVGGMFSLVPNKHVVIPHWKDAPFKTEHFKTQLNVVPVKDIRSLNIVWNIPDLHTFYKSKPGHYLGSLVGHEGPGSLLSALKTKGWSNTLHAGEDDGANGFQFFVVGVDLTEEGLKHTDEIVTMVFEYLNLLRDAGPQERIWREEQKIQELKFRFRDKEKPIGYARGLAATMQKYAIPEVLTGPVLLSEYQPETITDLLSHLTPDKLRISILSKSFKDVTMQKEPIYGIDYALKPIPEGVIKAWSDAGQSSVVSLPPPNEFIPEHFELLSAPENTQRLPALIRKTDFGRLWYLQDVVHKLPKAVAFFELCSPTVYRDPIHANMAHLFVELFRDSINEVVYMAELSGMKYLIEQSKYGLTQSSLQLSVRGYDDKLDVLLKILMDKLVHFKPDLNRFNVLKEVYGRQLKNFFATEPNRQSTWYFNVLMSEICFTKEALMETLNDLTYEKFSAMAPDLFKDVYVEGFVFGNVSRKKAESFLEEVESSLRSVNAKPIAPVDRMRLVKLAEGSELVYHRENEVHKSSSVTTYYQCAFENPRMNMLLELFEQITNEPCFDILRTKEQLGYIVFSQVKNVSGVLGLQVLVQSHKSPEHVDERIESFLREMQPFVAALTDAEFATHVEALAVRRLEKPKTIAQQATKFWNEIYVRQYNFDRDATEVAELRKLTKEDLNGFITEYLLPGGKQRKKFTIHITSTVPADAVSRKRPSVDMEGTDSEETGDDDSEDDIEMAQSAELPPPGDIVSPVKTGNKCDAIRDIEHFKKKMGFHPVPPVYIDIDTVLPDQ</sequence>
<accession>A0A1W0XAU2</accession>
<dbReference type="FunFam" id="3.30.830.10:FF:000004">
    <property type="entry name" value="Putative insulin-degrading enzyme"/>
    <property type="match status" value="1"/>
</dbReference>
<dbReference type="AlphaFoldDB" id="A0A1W0XAU2"/>
<keyword evidence="14" id="KW-1185">Reference proteome</keyword>
<dbReference type="GO" id="GO:0043171">
    <property type="term" value="P:peptide catabolic process"/>
    <property type="evidence" value="ECO:0007669"/>
    <property type="project" value="TreeGrafter"/>
</dbReference>
<dbReference type="PANTHER" id="PTHR43690">
    <property type="entry name" value="NARDILYSIN"/>
    <property type="match status" value="1"/>
</dbReference>
<feature type="domain" description="Peptidase M16 N-terminal" evidence="9">
    <location>
        <begin position="87"/>
        <end position="224"/>
    </location>
</feature>
<comment type="caution">
    <text evidence="13">The sequence shown here is derived from an EMBL/GenBank/DDBJ whole genome shotgun (WGS) entry which is preliminary data.</text>
</comment>
<dbReference type="PROSITE" id="PS00143">
    <property type="entry name" value="INSULINASE"/>
    <property type="match status" value="1"/>
</dbReference>
<evidence type="ECO:0000259" key="12">
    <source>
        <dbReference type="Pfam" id="PF22456"/>
    </source>
</evidence>
<keyword evidence="2" id="KW-0645">Protease</keyword>